<dbReference type="Pfam" id="PF06445">
    <property type="entry name" value="GyrI-like"/>
    <property type="match status" value="1"/>
</dbReference>
<protein>
    <submittedName>
        <fullName evidence="3">DNA-binding transcriptional MerR regulator</fullName>
    </submittedName>
</protein>
<dbReference type="InterPro" id="IPR000551">
    <property type="entry name" value="MerR-type_HTH_dom"/>
</dbReference>
<dbReference type="RefSeq" id="WP_179749710.1">
    <property type="nucleotide sequence ID" value="NZ_JACCBU010000001.1"/>
</dbReference>
<proteinExistence type="predicted"/>
<dbReference type="InterPro" id="IPR047057">
    <property type="entry name" value="MerR_fam"/>
</dbReference>
<dbReference type="Gene3D" id="3.20.80.10">
    <property type="entry name" value="Regulatory factor, effector binding domain"/>
    <property type="match status" value="1"/>
</dbReference>
<dbReference type="InterPro" id="IPR029442">
    <property type="entry name" value="GyrI-like"/>
</dbReference>
<dbReference type="Pfam" id="PF13411">
    <property type="entry name" value="MerR_1"/>
    <property type="match status" value="1"/>
</dbReference>
<accession>A0A7Y9I5Z3</accession>
<comment type="caution">
    <text evidence="3">The sequence shown here is derived from an EMBL/GenBank/DDBJ whole genome shotgun (WGS) entry which is preliminary data.</text>
</comment>
<dbReference type="GO" id="GO:0003677">
    <property type="term" value="F:DNA binding"/>
    <property type="evidence" value="ECO:0007669"/>
    <property type="project" value="UniProtKB-KW"/>
</dbReference>
<organism evidence="3 4">
    <name type="scientific">Microlunatus parietis</name>
    <dbReference type="NCBI Taxonomy" id="682979"/>
    <lineage>
        <taxon>Bacteria</taxon>
        <taxon>Bacillati</taxon>
        <taxon>Actinomycetota</taxon>
        <taxon>Actinomycetes</taxon>
        <taxon>Propionibacteriales</taxon>
        <taxon>Propionibacteriaceae</taxon>
        <taxon>Microlunatus</taxon>
    </lineage>
</organism>
<reference evidence="3 4" key="1">
    <citation type="submission" date="2020-07" db="EMBL/GenBank/DDBJ databases">
        <title>Sequencing the genomes of 1000 actinobacteria strains.</title>
        <authorList>
            <person name="Klenk H.-P."/>
        </authorList>
    </citation>
    <scope>NUCLEOTIDE SEQUENCE [LARGE SCALE GENOMIC DNA]</scope>
    <source>
        <strain evidence="3 4">DSM 22083</strain>
    </source>
</reference>
<dbReference type="EMBL" id="JACCBU010000001">
    <property type="protein sequence ID" value="NYE70339.1"/>
    <property type="molecule type" value="Genomic_DNA"/>
</dbReference>
<dbReference type="SUPFAM" id="SSF55136">
    <property type="entry name" value="Probable bacterial effector-binding domain"/>
    <property type="match status" value="1"/>
</dbReference>
<dbReference type="InterPro" id="IPR010499">
    <property type="entry name" value="AraC_E-bd"/>
</dbReference>
<dbReference type="Proteomes" id="UP000569914">
    <property type="component" value="Unassembled WGS sequence"/>
</dbReference>
<dbReference type="PANTHER" id="PTHR30204">
    <property type="entry name" value="REDOX-CYCLING DRUG-SENSING TRANSCRIPTIONAL ACTIVATOR SOXR"/>
    <property type="match status" value="1"/>
</dbReference>
<feature type="domain" description="HTH merR-type" evidence="2">
    <location>
        <begin position="1"/>
        <end position="71"/>
    </location>
</feature>
<evidence type="ECO:0000259" key="2">
    <source>
        <dbReference type="PROSITE" id="PS50937"/>
    </source>
</evidence>
<keyword evidence="4" id="KW-1185">Reference proteome</keyword>
<sequence length="265" mass="28864">MFSIGAFASMGRVSVRMLRHYDKVGLLRPARVDEFSGYRYYEADQLRRLNRLLACKDLGFTLDEVKSILDEDDADLAGLLRRREAELVQQITADQDRLTRVRARLALIRAEGASPSEAVTIEPLRPARVALLRGVAASSDHEDVGPVIRLLFGELIKAMGTDSPAGPAIATYRPLDGGALEVQACFPIGPEAPSGVEIAELPGHPTAATYLHRGTMADIGLAYQVLAAWVEDAGHGTDGTAREVYLTSFPEPEENWRTAVQLPVT</sequence>
<evidence type="ECO:0000313" key="4">
    <source>
        <dbReference type="Proteomes" id="UP000569914"/>
    </source>
</evidence>
<dbReference type="Gene3D" id="1.10.1660.10">
    <property type="match status" value="1"/>
</dbReference>
<dbReference type="SUPFAM" id="SSF46955">
    <property type="entry name" value="Putative DNA-binding domain"/>
    <property type="match status" value="1"/>
</dbReference>
<dbReference type="PROSITE" id="PS50937">
    <property type="entry name" value="HTH_MERR_2"/>
    <property type="match status" value="1"/>
</dbReference>
<keyword evidence="1 3" id="KW-0238">DNA-binding</keyword>
<gene>
    <name evidence="3" type="ORF">BKA15_001668</name>
</gene>
<dbReference type="CDD" id="cd01107">
    <property type="entry name" value="HTH_BmrR"/>
    <property type="match status" value="1"/>
</dbReference>
<dbReference type="InterPro" id="IPR009061">
    <property type="entry name" value="DNA-bd_dom_put_sf"/>
</dbReference>
<dbReference type="SMART" id="SM00871">
    <property type="entry name" value="AraC_E_bind"/>
    <property type="match status" value="1"/>
</dbReference>
<evidence type="ECO:0000256" key="1">
    <source>
        <dbReference type="ARBA" id="ARBA00023125"/>
    </source>
</evidence>
<dbReference type="AlphaFoldDB" id="A0A7Y9I5Z3"/>
<evidence type="ECO:0000313" key="3">
    <source>
        <dbReference type="EMBL" id="NYE70339.1"/>
    </source>
</evidence>
<dbReference type="SMART" id="SM00422">
    <property type="entry name" value="HTH_MERR"/>
    <property type="match status" value="1"/>
</dbReference>
<dbReference type="PANTHER" id="PTHR30204:SF97">
    <property type="entry name" value="MERR FAMILY REGULATORY PROTEIN"/>
    <property type="match status" value="1"/>
</dbReference>
<dbReference type="GO" id="GO:0003700">
    <property type="term" value="F:DNA-binding transcription factor activity"/>
    <property type="evidence" value="ECO:0007669"/>
    <property type="project" value="InterPro"/>
</dbReference>
<dbReference type="InterPro" id="IPR011256">
    <property type="entry name" value="Reg_factor_effector_dom_sf"/>
</dbReference>
<name>A0A7Y9I5Z3_9ACTN</name>